<dbReference type="AlphaFoldDB" id="A0A3P7MWV5"/>
<dbReference type="OrthoDB" id="1735926at2759"/>
<accession>A0A3P7MWV5</accession>
<name>A0A3P7MWV5_CYLGO</name>
<protein>
    <submittedName>
        <fullName evidence="2">Uncharacterized protein</fullName>
    </submittedName>
</protein>
<evidence type="ECO:0000313" key="2">
    <source>
        <dbReference type="EMBL" id="VDN27367.1"/>
    </source>
</evidence>
<reference evidence="2 3" key="1">
    <citation type="submission" date="2018-11" db="EMBL/GenBank/DDBJ databases">
        <authorList>
            <consortium name="Pathogen Informatics"/>
        </authorList>
    </citation>
    <scope>NUCLEOTIDE SEQUENCE [LARGE SCALE GENOMIC DNA]</scope>
</reference>
<organism evidence="2 3">
    <name type="scientific">Cylicostephanus goldi</name>
    <name type="common">Nematode worm</name>
    <dbReference type="NCBI Taxonomy" id="71465"/>
    <lineage>
        <taxon>Eukaryota</taxon>
        <taxon>Metazoa</taxon>
        <taxon>Ecdysozoa</taxon>
        <taxon>Nematoda</taxon>
        <taxon>Chromadorea</taxon>
        <taxon>Rhabditida</taxon>
        <taxon>Rhabditina</taxon>
        <taxon>Rhabditomorpha</taxon>
        <taxon>Strongyloidea</taxon>
        <taxon>Strongylidae</taxon>
        <taxon>Cylicostephanus</taxon>
    </lineage>
</organism>
<evidence type="ECO:0000256" key="1">
    <source>
        <dbReference type="SAM" id="MobiDB-lite"/>
    </source>
</evidence>
<gene>
    <name evidence="2" type="ORF">CGOC_LOCUS10639</name>
</gene>
<feature type="region of interest" description="Disordered" evidence="1">
    <location>
        <begin position="49"/>
        <end position="68"/>
    </location>
</feature>
<evidence type="ECO:0000313" key="3">
    <source>
        <dbReference type="Proteomes" id="UP000271889"/>
    </source>
</evidence>
<dbReference type="PROSITE" id="PS51257">
    <property type="entry name" value="PROKAR_LIPOPROTEIN"/>
    <property type="match status" value="1"/>
</dbReference>
<keyword evidence="3" id="KW-1185">Reference proteome</keyword>
<dbReference type="EMBL" id="UYRV01112248">
    <property type="protein sequence ID" value="VDN27367.1"/>
    <property type="molecule type" value="Genomic_DNA"/>
</dbReference>
<sequence length="99" mass="10938">MTRRTSHTLLYVPEQRRVSNVSGNSVASCPCPSEVGKKADLAPLPPRFSLNLSPTNSRRKSVQTGAPAIGFRPLKSFERRASQPTLQRVRQCDVDVCQT</sequence>
<proteinExistence type="predicted"/>
<dbReference type="Proteomes" id="UP000271889">
    <property type="component" value="Unassembled WGS sequence"/>
</dbReference>